<feature type="domain" description="C2H2-type" evidence="9">
    <location>
        <begin position="62"/>
        <end position="89"/>
    </location>
</feature>
<dbReference type="GO" id="GO:0005634">
    <property type="term" value="C:nucleus"/>
    <property type="evidence" value="ECO:0007669"/>
    <property type="project" value="UniProtKB-SubCell"/>
</dbReference>
<evidence type="ECO:0000256" key="3">
    <source>
        <dbReference type="ARBA" id="ARBA00022771"/>
    </source>
</evidence>
<dbReference type="Proteomes" id="UP000525078">
    <property type="component" value="Unassembled WGS sequence"/>
</dbReference>
<dbReference type="SUPFAM" id="SSF57667">
    <property type="entry name" value="beta-beta-alpha zinc fingers"/>
    <property type="match status" value="1"/>
</dbReference>
<evidence type="ECO:0000259" key="9">
    <source>
        <dbReference type="PROSITE" id="PS50157"/>
    </source>
</evidence>
<dbReference type="AlphaFoldDB" id="A0A7J6EF01"/>
<dbReference type="InterPro" id="IPR013087">
    <property type="entry name" value="Znf_C2H2_type"/>
</dbReference>
<evidence type="ECO:0000313" key="11">
    <source>
        <dbReference type="EMBL" id="KAF4372987.1"/>
    </source>
</evidence>
<evidence type="ECO:0000313" key="13">
    <source>
        <dbReference type="Proteomes" id="UP000583929"/>
    </source>
</evidence>
<organism evidence="10 13">
    <name type="scientific">Cannabis sativa</name>
    <name type="common">Hemp</name>
    <name type="synonym">Marijuana</name>
    <dbReference type="NCBI Taxonomy" id="3483"/>
    <lineage>
        <taxon>Eukaryota</taxon>
        <taxon>Viridiplantae</taxon>
        <taxon>Streptophyta</taxon>
        <taxon>Embryophyta</taxon>
        <taxon>Tracheophyta</taxon>
        <taxon>Spermatophyta</taxon>
        <taxon>Magnoliopsida</taxon>
        <taxon>eudicotyledons</taxon>
        <taxon>Gunneridae</taxon>
        <taxon>Pentapetalae</taxon>
        <taxon>rosids</taxon>
        <taxon>fabids</taxon>
        <taxon>Rosales</taxon>
        <taxon>Cannabaceae</taxon>
        <taxon>Cannabis</taxon>
    </lineage>
</organism>
<dbReference type="GO" id="GO:0008270">
    <property type="term" value="F:zinc ion binding"/>
    <property type="evidence" value="ECO:0007669"/>
    <property type="project" value="UniProtKB-KW"/>
</dbReference>
<evidence type="ECO:0000256" key="5">
    <source>
        <dbReference type="ARBA" id="ARBA00023015"/>
    </source>
</evidence>
<dbReference type="EMBL" id="JAATIP010000102">
    <property type="protein sequence ID" value="KAF4372987.1"/>
    <property type="molecule type" value="Genomic_DNA"/>
</dbReference>
<dbReference type="PANTHER" id="PTHR45801:SF101">
    <property type="entry name" value="C2H2-TYPE DOMAIN-CONTAINING PROTEIN"/>
    <property type="match status" value="1"/>
</dbReference>
<dbReference type="Proteomes" id="UP000583929">
    <property type="component" value="Unassembled WGS sequence"/>
</dbReference>
<comment type="caution">
    <text evidence="10">The sequence shown here is derived from an EMBL/GenBank/DDBJ whole genome shotgun (WGS) entry which is preliminary data.</text>
</comment>
<dbReference type="InterPro" id="IPR036236">
    <property type="entry name" value="Znf_C2H2_sf"/>
</dbReference>
<dbReference type="InterPro" id="IPR052426">
    <property type="entry name" value="Plant_dev_regulator"/>
</dbReference>
<evidence type="ECO:0000256" key="4">
    <source>
        <dbReference type="ARBA" id="ARBA00022833"/>
    </source>
</evidence>
<evidence type="ECO:0000256" key="1">
    <source>
        <dbReference type="ARBA" id="ARBA00004123"/>
    </source>
</evidence>
<evidence type="ECO:0000313" key="12">
    <source>
        <dbReference type="Proteomes" id="UP000525078"/>
    </source>
</evidence>
<dbReference type="PANTHER" id="PTHR45801">
    <property type="entry name" value="OS07G0101800 PROTEIN"/>
    <property type="match status" value="1"/>
</dbReference>
<evidence type="ECO:0000313" key="10">
    <source>
        <dbReference type="EMBL" id="KAF4356997.1"/>
    </source>
</evidence>
<evidence type="ECO:0000256" key="7">
    <source>
        <dbReference type="ARBA" id="ARBA00023242"/>
    </source>
</evidence>
<accession>A0A7J6EF01</accession>
<dbReference type="EMBL" id="JAATIQ010000416">
    <property type="protein sequence ID" value="KAF4356997.1"/>
    <property type="molecule type" value="Genomic_DNA"/>
</dbReference>
<keyword evidence="13" id="KW-1185">Reference proteome</keyword>
<keyword evidence="3 8" id="KW-0863">Zinc-finger</keyword>
<dbReference type="PROSITE" id="PS00028">
    <property type="entry name" value="ZINC_FINGER_C2H2_1"/>
    <property type="match status" value="1"/>
</dbReference>
<evidence type="ECO:0000256" key="2">
    <source>
        <dbReference type="ARBA" id="ARBA00022723"/>
    </source>
</evidence>
<dbReference type="Gene3D" id="3.30.160.60">
    <property type="entry name" value="Classic Zinc Finger"/>
    <property type="match status" value="1"/>
</dbReference>
<name>A0A7J6EF01_CANSA</name>
<gene>
    <name evidence="11" type="ORF">F8388_011014</name>
    <name evidence="10" type="ORF">G4B88_025134</name>
</gene>
<keyword evidence="2" id="KW-0479">Metal-binding</keyword>
<dbReference type="PROSITE" id="PS50157">
    <property type="entry name" value="ZINC_FINGER_C2H2_2"/>
    <property type="match status" value="1"/>
</dbReference>
<sequence length="356" mass="40063">MEEARHWVWAKRKHGLVSSSSPHHLMVPKNPASSYDDSWEEQAFAEDAAGPLGGCIWPPRSYSCSFCRREFRSAQALGGHMNVHRRDRARLKQSPELHHREIVNQNQHINNDNNNNNMALHHLHHHHHLHQNPLITTTTTTSFGPPSQYGPSSQVCAFVYDPNPNITDPAPEVGFIPSSSPSSYNNNKKQNCGKQAETLLVPPFFSSSLVVENTKKSSNSTNSSALNPSHQSWSNFDKYFHDSNDHKNDHMRDPNHHKNISSITVESGSCRRSSTTTKVDYVKSTDLSVSLNLVVCHAIQTESGNSNKDKEGLLMSCKRRRIEPCSDESITFDELSPCSIEELDLELRLGDRPKVK</sequence>
<proteinExistence type="predicted"/>
<evidence type="ECO:0000256" key="6">
    <source>
        <dbReference type="ARBA" id="ARBA00023163"/>
    </source>
</evidence>
<keyword evidence="5" id="KW-0805">Transcription regulation</keyword>
<reference evidence="12 13" key="1">
    <citation type="journal article" date="2020" name="bioRxiv">
        <title>Sequence and annotation of 42 cannabis genomes reveals extensive copy number variation in cannabinoid synthesis and pathogen resistance genes.</title>
        <authorList>
            <person name="Mckernan K.J."/>
            <person name="Helbert Y."/>
            <person name="Kane L.T."/>
            <person name="Ebling H."/>
            <person name="Zhang L."/>
            <person name="Liu B."/>
            <person name="Eaton Z."/>
            <person name="Mclaughlin S."/>
            <person name="Kingan S."/>
            <person name="Baybayan P."/>
            <person name="Concepcion G."/>
            <person name="Jordan M."/>
            <person name="Riva A."/>
            <person name="Barbazuk W."/>
            <person name="Harkins T."/>
        </authorList>
    </citation>
    <scope>NUCLEOTIDE SEQUENCE [LARGE SCALE GENOMIC DNA]</scope>
    <source>
        <strain evidence="12 13">cv. Jamaican Lion 4</strain>
        <strain evidence="10">Father</strain>
        <strain evidence="11">Mother</strain>
        <tissue evidence="10">Leaf</tissue>
    </source>
</reference>
<protein>
    <recommendedName>
        <fullName evidence="9">C2H2-type domain-containing protein</fullName>
    </recommendedName>
</protein>
<keyword evidence="6" id="KW-0804">Transcription</keyword>
<keyword evidence="4" id="KW-0862">Zinc</keyword>
<comment type="subcellular location">
    <subcellularLocation>
        <location evidence="1">Nucleus</location>
    </subcellularLocation>
</comment>
<dbReference type="SMART" id="SM00355">
    <property type="entry name" value="ZnF_C2H2"/>
    <property type="match status" value="1"/>
</dbReference>
<evidence type="ECO:0000256" key="8">
    <source>
        <dbReference type="PROSITE-ProRule" id="PRU00042"/>
    </source>
</evidence>
<keyword evidence="7" id="KW-0539">Nucleus</keyword>
<dbReference type="Pfam" id="PF13912">
    <property type="entry name" value="zf-C2H2_6"/>
    <property type="match status" value="1"/>
</dbReference>